<feature type="transmembrane region" description="Helical" evidence="10">
    <location>
        <begin position="355"/>
        <end position="374"/>
    </location>
</feature>
<organism evidence="12 13">
    <name type="scientific">Acetobacter aceti</name>
    <dbReference type="NCBI Taxonomy" id="435"/>
    <lineage>
        <taxon>Bacteria</taxon>
        <taxon>Pseudomonadati</taxon>
        <taxon>Pseudomonadota</taxon>
        <taxon>Alphaproteobacteria</taxon>
        <taxon>Acetobacterales</taxon>
        <taxon>Acetobacteraceae</taxon>
        <taxon>Acetobacter</taxon>
        <taxon>Acetobacter subgen. Acetobacter</taxon>
    </lineage>
</organism>
<dbReference type="RefSeq" id="WP_099347433.1">
    <property type="nucleotide sequence ID" value="NZ_AP023326.1"/>
</dbReference>
<dbReference type="PANTHER" id="PTHR47019:SF1">
    <property type="entry name" value="LIPID II FLIPPASE MURJ"/>
    <property type="match status" value="1"/>
</dbReference>
<keyword evidence="7 10" id="KW-0472">Membrane</keyword>
<sequence length="520" mass="55302">MLKGFLTVGGWTMLSRILGLVRDQLLAAFMGAGPMQDAYQVAFRLPNMFRRLFGEGAFNAAFVPLFSSELATEGDDTARTMARQVFGVLLTWLVILCMLGEIFMPAVLRVIAPGFAENGAQYELAVSLSRITFPYLVLICAAALVSGVLNGLHRFSMAAAAYLSFNVVGIAAVLFATPFFPDVAHAAAWGVTASGFVQLGLLMYAARKAGFDLTPLPPHITPKIRQLGRRMLPGLIGSGVTQINLTIDTIIATLLPAGSVSLMYFADRLNQLPLGVLGAAAGTTLLPVLTRHLASDDIDAAHAAQNRAMDYVLMLTLPSMAGLLVLGTPIMQVLFAHGSFSLLDAALSAQSLRAYALGLPAFVLAKVLAPAFFARGDTSTPVKIGFFTLTINLILNLLLMKPLAHIGPPLASSLAAIVNVSVLAALLIRRDAVRPDASMIRRIALMGMASIVMALALLGLNSLLTMPASHVTFWLAILLSCEVPIGGLLYLLSLHLFGVLDLASALDGVKRRLNRKRGKA</sequence>
<evidence type="ECO:0000256" key="9">
    <source>
        <dbReference type="ARBA" id="ARBA00061532"/>
    </source>
</evidence>
<dbReference type="CDD" id="cd13123">
    <property type="entry name" value="MATE_MurJ_like"/>
    <property type="match status" value="1"/>
</dbReference>
<comment type="similarity">
    <text evidence="9 10 11">Belongs to the MurJ/MviN family.</text>
</comment>
<dbReference type="HAMAP" id="MF_02078">
    <property type="entry name" value="MurJ_MviN"/>
    <property type="match status" value="1"/>
</dbReference>
<keyword evidence="5 10" id="KW-0573">Peptidoglycan synthesis</keyword>
<keyword evidence="6 10" id="KW-1133">Transmembrane helix</keyword>
<gene>
    <name evidence="10" type="primary">murJ</name>
    <name evidence="12" type="ORF">AAJCM20276_17240</name>
</gene>
<evidence type="ECO:0000256" key="10">
    <source>
        <dbReference type="HAMAP-Rule" id="MF_02078"/>
    </source>
</evidence>
<dbReference type="EMBL" id="AP023326">
    <property type="protein sequence ID" value="BCI67100.1"/>
    <property type="molecule type" value="Genomic_DNA"/>
</dbReference>
<dbReference type="GO" id="GO:0034204">
    <property type="term" value="P:lipid translocation"/>
    <property type="evidence" value="ECO:0007669"/>
    <property type="project" value="TreeGrafter"/>
</dbReference>
<feature type="transmembrane region" description="Helical" evidence="10">
    <location>
        <begin position="89"/>
        <end position="112"/>
    </location>
</feature>
<evidence type="ECO:0000256" key="8">
    <source>
        <dbReference type="ARBA" id="ARBA00060041"/>
    </source>
</evidence>
<reference evidence="12 13" key="1">
    <citation type="submission" date="2020-07" db="EMBL/GenBank/DDBJ databases">
        <title>Complete Genome Sequence of an acetic acid bacterium, Acetobacter aceti JCM20276.</title>
        <authorList>
            <person name="Hirose Y."/>
            <person name="Mihara H."/>
        </authorList>
    </citation>
    <scope>NUCLEOTIDE SEQUENCE [LARGE SCALE GENOMIC DNA]</scope>
    <source>
        <strain evidence="12 13">JCM20276</strain>
    </source>
</reference>
<feature type="transmembrane region" description="Helical" evidence="10">
    <location>
        <begin position="473"/>
        <end position="506"/>
    </location>
</feature>
<evidence type="ECO:0000256" key="4">
    <source>
        <dbReference type="ARBA" id="ARBA00022960"/>
    </source>
</evidence>
<dbReference type="Proteomes" id="UP000515220">
    <property type="component" value="Chromosome"/>
</dbReference>
<feature type="transmembrane region" description="Helical" evidence="10">
    <location>
        <begin position="440"/>
        <end position="461"/>
    </location>
</feature>
<keyword evidence="2 10" id="KW-1003">Cell membrane</keyword>
<dbReference type="GO" id="GO:0071555">
    <property type="term" value="P:cell wall organization"/>
    <property type="evidence" value="ECO:0007669"/>
    <property type="project" value="UniProtKB-UniRule"/>
</dbReference>
<proteinExistence type="inferred from homology"/>
<dbReference type="GO" id="GO:0015648">
    <property type="term" value="F:lipid-linked peptidoglycan transporter activity"/>
    <property type="evidence" value="ECO:0007669"/>
    <property type="project" value="UniProtKB-UniRule"/>
</dbReference>
<protein>
    <recommendedName>
        <fullName evidence="10">Probable lipid II flippase MurJ</fullName>
    </recommendedName>
</protein>
<keyword evidence="4 10" id="KW-0133">Cell shape</keyword>
<keyword evidence="10 11" id="KW-0961">Cell wall biogenesis/degradation</keyword>
<feature type="transmembrane region" description="Helical" evidence="10">
    <location>
        <begin position="159"/>
        <end position="180"/>
    </location>
</feature>
<evidence type="ECO:0000313" key="12">
    <source>
        <dbReference type="EMBL" id="BCI67100.1"/>
    </source>
</evidence>
<dbReference type="Pfam" id="PF03023">
    <property type="entry name" value="MurJ"/>
    <property type="match status" value="1"/>
</dbReference>
<feature type="transmembrane region" description="Helical" evidence="10">
    <location>
        <begin position="272"/>
        <end position="290"/>
    </location>
</feature>
<feature type="transmembrane region" description="Helical" evidence="10">
    <location>
        <begin position="245"/>
        <end position="266"/>
    </location>
</feature>
<evidence type="ECO:0000256" key="2">
    <source>
        <dbReference type="ARBA" id="ARBA00022475"/>
    </source>
</evidence>
<evidence type="ECO:0000256" key="5">
    <source>
        <dbReference type="ARBA" id="ARBA00022984"/>
    </source>
</evidence>
<comment type="function">
    <text evidence="8 10 11">Involved in peptidoglycan biosynthesis. Transports lipid-linked peptidoglycan precursors from the inner to the outer leaflet of the cytoplasmic membrane.</text>
</comment>
<evidence type="ECO:0000313" key="13">
    <source>
        <dbReference type="Proteomes" id="UP000515220"/>
    </source>
</evidence>
<feature type="transmembrane region" description="Helical" evidence="10">
    <location>
        <begin position="386"/>
        <end position="404"/>
    </location>
</feature>
<keyword evidence="10 11" id="KW-0813">Transport</keyword>
<keyword evidence="3 10" id="KW-0812">Transmembrane</keyword>
<dbReference type="GO" id="GO:0008360">
    <property type="term" value="P:regulation of cell shape"/>
    <property type="evidence" value="ECO:0007669"/>
    <property type="project" value="UniProtKB-UniRule"/>
</dbReference>
<dbReference type="GO" id="GO:0005886">
    <property type="term" value="C:plasma membrane"/>
    <property type="evidence" value="ECO:0007669"/>
    <property type="project" value="UniProtKB-SubCell"/>
</dbReference>
<dbReference type="NCBIfam" id="TIGR01695">
    <property type="entry name" value="murJ_mviN"/>
    <property type="match status" value="1"/>
</dbReference>
<dbReference type="PIRSF" id="PIRSF002869">
    <property type="entry name" value="MviN"/>
    <property type="match status" value="1"/>
</dbReference>
<evidence type="ECO:0000256" key="1">
    <source>
        <dbReference type="ARBA" id="ARBA00004651"/>
    </source>
</evidence>
<evidence type="ECO:0000256" key="11">
    <source>
        <dbReference type="PIRNR" id="PIRNR002869"/>
    </source>
</evidence>
<feature type="transmembrane region" description="Helical" evidence="10">
    <location>
        <begin position="311"/>
        <end position="335"/>
    </location>
</feature>
<comment type="subcellular location">
    <subcellularLocation>
        <location evidence="10">Cell inner membrane</location>
        <topology evidence="10">Multi-pass membrane protein</topology>
    </subcellularLocation>
    <subcellularLocation>
        <location evidence="1">Cell membrane</location>
        <topology evidence="1">Multi-pass membrane protein</topology>
    </subcellularLocation>
</comment>
<evidence type="ECO:0000256" key="7">
    <source>
        <dbReference type="ARBA" id="ARBA00023136"/>
    </source>
</evidence>
<dbReference type="AlphaFoldDB" id="A0A6S6PJD3"/>
<feature type="transmembrane region" description="Helical" evidence="10">
    <location>
        <begin position="186"/>
        <end position="206"/>
    </location>
</feature>
<name>A0A6S6PJD3_ACEAC</name>
<evidence type="ECO:0000256" key="6">
    <source>
        <dbReference type="ARBA" id="ARBA00022989"/>
    </source>
</evidence>
<feature type="transmembrane region" description="Helical" evidence="10">
    <location>
        <begin position="410"/>
        <end position="428"/>
    </location>
</feature>
<comment type="pathway">
    <text evidence="10">Cell wall biogenesis; peptidoglycan biosynthesis.</text>
</comment>
<dbReference type="PANTHER" id="PTHR47019">
    <property type="entry name" value="LIPID II FLIPPASE MURJ"/>
    <property type="match status" value="1"/>
</dbReference>
<dbReference type="InterPro" id="IPR051050">
    <property type="entry name" value="Lipid_II_flippase_MurJ/MviN"/>
</dbReference>
<keyword evidence="10" id="KW-0997">Cell inner membrane</keyword>
<dbReference type="GO" id="GO:0009252">
    <property type="term" value="P:peptidoglycan biosynthetic process"/>
    <property type="evidence" value="ECO:0007669"/>
    <property type="project" value="UniProtKB-UniRule"/>
</dbReference>
<feature type="transmembrane region" description="Helical" evidence="10">
    <location>
        <begin position="132"/>
        <end position="152"/>
    </location>
</feature>
<evidence type="ECO:0000256" key="3">
    <source>
        <dbReference type="ARBA" id="ARBA00022692"/>
    </source>
</evidence>
<accession>A0A6S6PJD3</accession>
<dbReference type="InterPro" id="IPR004268">
    <property type="entry name" value="MurJ"/>
</dbReference>
<dbReference type="UniPathway" id="UPA00219"/>
<dbReference type="PRINTS" id="PR01806">
    <property type="entry name" value="VIRFACTRMVIN"/>
</dbReference>